<protein>
    <recommendedName>
        <fullName evidence="2">STAS domain-containing protein</fullName>
    </recommendedName>
</protein>
<dbReference type="InterPro" id="IPR036513">
    <property type="entry name" value="STAS_dom_sf"/>
</dbReference>
<dbReference type="CDD" id="cd07043">
    <property type="entry name" value="STAS_anti-anti-sigma_factors"/>
    <property type="match status" value="1"/>
</dbReference>
<feature type="compositionally biased region" description="Basic and acidic residues" evidence="1">
    <location>
        <begin position="141"/>
        <end position="157"/>
    </location>
</feature>
<feature type="region of interest" description="Disordered" evidence="1">
    <location>
        <begin position="116"/>
        <end position="157"/>
    </location>
</feature>
<sequence length="157" mass="16944">MNGPWPFPEGWSLRVVEHDAGVTRLEVCGDIDTVTVEPLTDTVRALIREGETVVVDLTQVTYFGSRGLAMLLEADGEARVRGARLVVVPGAGNRTVTRPLELTRLDGVLDVRSVRDRPVPEDAAPPIGTGLFGGSSTSSALDRRQSRLDVVEAGKRR</sequence>
<reference evidence="4" key="1">
    <citation type="journal article" date="2019" name="Int. J. Syst. Evol. Microbiol.">
        <title>The Global Catalogue of Microorganisms (GCM) 10K type strain sequencing project: providing services to taxonomists for standard genome sequencing and annotation.</title>
        <authorList>
            <consortium name="The Broad Institute Genomics Platform"/>
            <consortium name="The Broad Institute Genome Sequencing Center for Infectious Disease"/>
            <person name="Wu L."/>
            <person name="Ma J."/>
        </authorList>
    </citation>
    <scope>NUCLEOTIDE SEQUENCE [LARGE SCALE GENOMIC DNA]</scope>
    <source>
        <strain evidence="4">JCM 17906</strain>
    </source>
</reference>
<comment type="caution">
    <text evidence="3">The sequence shown here is derived from an EMBL/GenBank/DDBJ whole genome shotgun (WGS) entry which is preliminary data.</text>
</comment>
<dbReference type="InterPro" id="IPR002645">
    <property type="entry name" value="STAS_dom"/>
</dbReference>
<dbReference type="SUPFAM" id="SSF52091">
    <property type="entry name" value="SpoIIaa-like"/>
    <property type="match status" value="1"/>
</dbReference>
<evidence type="ECO:0000256" key="1">
    <source>
        <dbReference type="SAM" id="MobiDB-lite"/>
    </source>
</evidence>
<evidence type="ECO:0000259" key="2">
    <source>
        <dbReference type="PROSITE" id="PS50801"/>
    </source>
</evidence>
<dbReference type="Pfam" id="PF13466">
    <property type="entry name" value="STAS_2"/>
    <property type="match status" value="1"/>
</dbReference>
<dbReference type="EMBL" id="BAABGT010000034">
    <property type="protein sequence ID" value="GAA4547160.1"/>
    <property type="molecule type" value="Genomic_DNA"/>
</dbReference>
<evidence type="ECO:0000313" key="4">
    <source>
        <dbReference type="Proteomes" id="UP001501598"/>
    </source>
</evidence>
<name>A0ABP8RTN9_9PSEU</name>
<dbReference type="PROSITE" id="PS50801">
    <property type="entry name" value="STAS"/>
    <property type="match status" value="1"/>
</dbReference>
<feature type="domain" description="STAS" evidence="2">
    <location>
        <begin position="12"/>
        <end position="127"/>
    </location>
</feature>
<dbReference type="InterPro" id="IPR058548">
    <property type="entry name" value="MlaB-like_STAS"/>
</dbReference>
<dbReference type="RefSeq" id="WP_345418012.1">
    <property type="nucleotide sequence ID" value="NZ_BAABGT010000034.1"/>
</dbReference>
<dbReference type="PANTHER" id="PTHR33495">
    <property type="entry name" value="ANTI-SIGMA FACTOR ANTAGONIST TM_1081-RELATED-RELATED"/>
    <property type="match status" value="1"/>
</dbReference>
<proteinExistence type="predicted"/>
<organism evidence="3 4">
    <name type="scientific">Pseudonocardia xishanensis</name>
    <dbReference type="NCBI Taxonomy" id="630995"/>
    <lineage>
        <taxon>Bacteria</taxon>
        <taxon>Bacillati</taxon>
        <taxon>Actinomycetota</taxon>
        <taxon>Actinomycetes</taxon>
        <taxon>Pseudonocardiales</taxon>
        <taxon>Pseudonocardiaceae</taxon>
        <taxon>Pseudonocardia</taxon>
    </lineage>
</organism>
<dbReference type="Proteomes" id="UP001501598">
    <property type="component" value="Unassembled WGS sequence"/>
</dbReference>
<dbReference type="PANTHER" id="PTHR33495:SF2">
    <property type="entry name" value="ANTI-SIGMA FACTOR ANTAGONIST TM_1081-RELATED"/>
    <property type="match status" value="1"/>
</dbReference>
<dbReference type="Gene3D" id="3.30.750.24">
    <property type="entry name" value="STAS domain"/>
    <property type="match status" value="1"/>
</dbReference>
<evidence type="ECO:0000313" key="3">
    <source>
        <dbReference type="EMBL" id="GAA4547160.1"/>
    </source>
</evidence>
<accession>A0ABP8RTN9</accession>
<gene>
    <name evidence="3" type="ORF">GCM10023175_30900</name>
</gene>
<keyword evidence="4" id="KW-1185">Reference proteome</keyword>